<accession>A0AAV4WZ73</accession>
<name>A0AAV4WZ73_CAEEX</name>
<reference evidence="1 2" key="1">
    <citation type="submission" date="2021-06" db="EMBL/GenBank/DDBJ databases">
        <title>Caerostris extrusa draft genome.</title>
        <authorList>
            <person name="Kono N."/>
            <person name="Arakawa K."/>
        </authorList>
    </citation>
    <scope>NUCLEOTIDE SEQUENCE [LARGE SCALE GENOMIC DNA]</scope>
</reference>
<sequence>MEHRRWHFTMVDKHHVLLKRLKLAREMNGDRIFTINDFSTNSCVLISQQIVRIYKSIQRKNGPKPFSSRKIEMESL</sequence>
<gene>
    <name evidence="1" type="ORF">CEXT_348581</name>
</gene>
<comment type="caution">
    <text evidence="1">The sequence shown here is derived from an EMBL/GenBank/DDBJ whole genome shotgun (WGS) entry which is preliminary data.</text>
</comment>
<keyword evidence="2" id="KW-1185">Reference proteome</keyword>
<protein>
    <submittedName>
        <fullName evidence="1">Uncharacterized protein</fullName>
    </submittedName>
</protein>
<organism evidence="1 2">
    <name type="scientific">Caerostris extrusa</name>
    <name type="common">Bark spider</name>
    <name type="synonym">Caerostris bankana</name>
    <dbReference type="NCBI Taxonomy" id="172846"/>
    <lineage>
        <taxon>Eukaryota</taxon>
        <taxon>Metazoa</taxon>
        <taxon>Ecdysozoa</taxon>
        <taxon>Arthropoda</taxon>
        <taxon>Chelicerata</taxon>
        <taxon>Arachnida</taxon>
        <taxon>Araneae</taxon>
        <taxon>Araneomorphae</taxon>
        <taxon>Entelegynae</taxon>
        <taxon>Araneoidea</taxon>
        <taxon>Araneidae</taxon>
        <taxon>Caerostris</taxon>
    </lineage>
</organism>
<evidence type="ECO:0000313" key="1">
    <source>
        <dbReference type="EMBL" id="GIY87030.1"/>
    </source>
</evidence>
<dbReference type="Proteomes" id="UP001054945">
    <property type="component" value="Unassembled WGS sequence"/>
</dbReference>
<dbReference type="AlphaFoldDB" id="A0AAV4WZ73"/>
<proteinExistence type="predicted"/>
<evidence type="ECO:0000313" key="2">
    <source>
        <dbReference type="Proteomes" id="UP001054945"/>
    </source>
</evidence>
<dbReference type="EMBL" id="BPLR01016875">
    <property type="protein sequence ID" value="GIY87030.1"/>
    <property type="molecule type" value="Genomic_DNA"/>
</dbReference>